<comment type="pathway">
    <text evidence="9">Metabolic intermediate biosynthesis; acetyl-CoA biosynthesis; acetyl-CoA from acetate: step 1/2.</text>
</comment>
<dbReference type="PROSITE" id="PS01076">
    <property type="entry name" value="ACETATE_KINASE_2"/>
    <property type="match status" value="1"/>
</dbReference>
<gene>
    <name evidence="9" type="primary">ackA</name>
    <name evidence="11" type="ORF">FEM03_06720</name>
</gene>
<evidence type="ECO:0000256" key="4">
    <source>
        <dbReference type="ARBA" id="ARBA00022723"/>
    </source>
</evidence>
<feature type="site" description="Transition state stabilizer" evidence="9">
    <location>
        <position position="189"/>
    </location>
</feature>
<reference evidence="11 12" key="1">
    <citation type="submission" date="2019-05" db="EMBL/GenBank/DDBJ databases">
        <title>Verrucobacter flavum gen. nov., sp. nov. a new member of the family Verrucomicrobiaceae.</title>
        <authorList>
            <person name="Szuroczki S."/>
            <person name="Abbaszade G."/>
            <person name="Szabo A."/>
            <person name="Felfoldi T."/>
            <person name="Schumann P."/>
            <person name="Boka K."/>
            <person name="Keki Z."/>
            <person name="Toumi M."/>
            <person name="Toth E."/>
        </authorList>
    </citation>
    <scope>NUCLEOTIDE SEQUENCE [LARGE SCALE GENOMIC DNA]</scope>
    <source>
        <strain evidence="11 12">MG-N-17</strain>
    </source>
</reference>
<dbReference type="AlphaFoldDB" id="A0A5R8KHR3"/>
<dbReference type="HAMAP" id="MF_00020">
    <property type="entry name" value="Acetate_kinase"/>
    <property type="match status" value="1"/>
</dbReference>
<feature type="binding site" evidence="9">
    <location>
        <position position="100"/>
    </location>
    <ligand>
        <name>substrate</name>
    </ligand>
</feature>
<dbReference type="PRINTS" id="PR00471">
    <property type="entry name" value="ACETATEKNASE"/>
</dbReference>
<dbReference type="InterPro" id="IPR043129">
    <property type="entry name" value="ATPase_NBD"/>
</dbReference>
<dbReference type="NCBIfam" id="TIGR00016">
    <property type="entry name" value="ackA"/>
    <property type="match status" value="1"/>
</dbReference>
<dbReference type="OrthoDB" id="9802453at2"/>
<feature type="binding site" evidence="9">
    <location>
        <position position="29"/>
    </location>
    <ligand>
        <name>Mg(2+)</name>
        <dbReference type="ChEBI" id="CHEBI:18420"/>
    </ligand>
</feature>
<dbReference type="PIRSF" id="PIRSF000722">
    <property type="entry name" value="Acetate_prop_kin"/>
    <property type="match status" value="1"/>
</dbReference>
<feature type="binding site" evidence="9">
    <location>
        <begin position="292"/>
        <end position="294"/>
    </location>
    <ligand>
        <name>ATP</name>
        <dbReference type="ChEBI" id="CHEBI:30616"/>
    </ligand>
</feature>
<dbReference type="GO" id="GO:0008776">
    <property type="term" value="F:acetate kinase activity"/>
    <property type="evidence" value="ECO:0007669"/>
    <property type="project" value="UniProtKB-UniRule"/>
</dbReference>
<keyword evidence="12" id="KW-1185">Reference proteome</keyword>
<dbReference type="GO" id="GO:0000287">
    <property type="term" value="F:magnesium ion binding"/>
    <property type="evidence" value="ECO:0007669"/>
    <property type="project" value="UniProtKB-UniRule"/>
</dbReference>
<evidence type="ECO:0000256" key="2">
    <source>
        <dbReference type="ARBA" id="ARBA00022490"/>
    </source>
</evidence>
<keyword evidence="6 9" id="KW-0418">Kinase</keyword>
<feature type="binding site" evidence="9">
    <location>
        <position position="36"/>
    </location>
    <ligand>
        <name>ATP</name>
        <dbReference type="ChEBI" id="CHEBI:30616"/>
    </ligand>
</feature>
<feature type="binding site" evidence="9">
    <location>
        <position position="395"/>
    </location>
    <ligand>
        <name>Mg(2+)</name>
        <dbReference type="ChEBI" id="CHEBI:18420"/>
    </ligand>
</feature>
<feature type="active site" description="Proton donor/acceptor" evidence="9">
    <location>
        <position position="157"/>
    </location>
</feature>
<evidence type="ECO:0000313" key="11">
    <source>
        <dbReference type="EMBL" id="TLD71822.1"/>
    </source>
</evidence>
<evidence type="ECO:0000256" key="7">
    <source>
        <dbReference type="ARBA" id="ARBA00022840"/>
    </source>
</evidence>
<keyword evidence="7 9" id="KW-0067">ATP-binding</keyword>
<keyword evidence="2 9" id="KW-0963">Cytoplasm</keyword>
<comment type="function">
    <text evidence="9">Catalyzes the formation of acetyl phosphate from acetate and ATP. Can also catalyze the reverse reaction.</text>
</comment>
<accession>A0A5R8KHR3</accession>
<dbReference type="GO" id="GO:0005829">
    <property type="term" value="C:cytosol"/>
    <property type="evidence" value="ECO:0007669"/>
    <property type="project" value="TreeGrafter"/>
</dbReference>
<dbReference type="PANTHER" id="PTHR21060:SF21">
    <property type="entry name" value="ACETATE KINASE"/>
    <property type="match status" value="1"/>
</dbReference>
<dbReference type="Proteomes" id="UP000306196">
    <property type="component" value="Unassembled WGS sequence"/>
</dbReference>
<evidence type="ECO:0000256" key="1">
    <source>
        <dbReference type="ARBA" id="ARBA00008748"/>
    </source>
</evidence>
<keyword evidence="3 9" id="KW-0808">Transferase</keyword>
<comment type="subunit">
    <text evidence="9">Homodimer.</text>
</comment>
<dbReference type="InterPro" id="IPR023865">
    <property type="entry name" value="Aliphatic_acid_kinase_CS"/>
</dbReference>
<evidence type="ECO:0000256" key="6">
    <source>
        <dbReference type="ARBA" id="ARBA00022777"/>
    </source>
</evidence>
<feature type="binding site" evidence="9">
    <location>
        <begin position="340"/>
        <end position="344"/>
    </location>
    <ligand>
        <name>ATP</name>
        <dbReference type="ChEBI" id="CHEBI:30616"/>
    </ligand>
</feature>
<dbReference type="GO" id="GO:0005524">
    <property type="term" value="F:ATP binding"/>
    <property type="evidence" value="ECO:0007669"/>
    <property type="project" value="UniProtKB-KW"/>
</dbReference>
<comment type="catalytic activity">
    <reaction evidence="9">
        <text>acetate + ATP = acetyl phosphate + ADP</text>
        <dbReference type="Rhea" id="RHEA:11352"/>
        <dbReference type="ChEBI" id="CHEBI:22191"/>
        <dbReference type="ChEBI" id="CHEBI:30089"/>
        <dbReference type="ChEBI" id="CHEBI:30616"/>
        <dbReference type="ChEBI" id="CHEBI:456216"/>
        <dbReference type="EC" id="2.7.2.1"/>
    </reaction>
</comment>
<dbReference type="UniPathway" id="UPA00340">
    <property type="reaction ID" value="UER00458"/>
</dbReference>
<comment type="subcellular location">
    <subcellularLocation>
        <location evidence="9">Cytoplasm</location>
    </subcellularLocation>
</comment>
<protein>
    <recommendedName>
        <fullName evidence="9">Acetate kinase</fullName>
        <ecNumber evidence="9">2.7.2.1</ecNumber>
    </recommendedName>
    <alternativeName>
        <fullName evidence="9">Acetokinase</fullName>
    </alternativeName>
</protein>
<evidence type="ECO:0000256" key="9">
    <source>
        <dbReference type="HAMAP-Rule" id="MF_00020"/>
    </source>
</evidence>
<dbReference type="PANTHER" id="PTHR21060">
    <property type="entry name" value="ACETATE KINASE"/>
    <property type="match status" value="1"/>
</dbReference>
<evidence type="ECO:0000256" key="5">
    <source>
        <dbReference type="ARBA" id="ARBA00022741"/>
    </source>
</evidence>
<keyword evidence="8 9" id="KW-0460">Magnesium</keyword>
<comment type="caution">
    <text evidence="11">The sequence shown here is derived from an EMBL/GenBank/DDBJ whole genome shotgun (WGS) entry which is preliminary data.</text>
</comment>
<evidence type="ECO:0000313" key="12">
    <source>
        <dbReference type="Proteomes" id="UP000306196"/>
    </source>
</evidence>
<dbReference type="InterPro" id="IPR004372">
    <property type="entry name" value="Ac/propionate_kinase"/>
</dbReference>
<dbReference type="InterPro" id="IPR000890">
    <property type="entry name" value="Aliphatic_acid_kin_short-chain"/>
</dbReference>
<dbReference type="GO" id="GO:0006083">
    <property type="term" value="P:acetate metabolic process"/>
    <property type="evidence" value="ECO:0007669"/>
    <property type="project" value="TreeGrafter"/>
</dbReference>
<dbReference type="GO" id="GO:0006085">
    <property type="term" value="P:acetyl-CoA biosynthetic process"/>
    <property type="evidence" value="ECO:0007669"/>
    <property type="project" value="UniProtKB-UniRule"/>
</dbReference>
<sequence>MDKHLTPGHVICLINPVTVNLSHNILVINCGSSSLKFAVIDPESTQVLIQGIAERLNSPDALLKVQPLGSQAIPYINHAKAMAAILASLGDIPIAGIGHRVVHGGEFFSASVLLNEDAVAKIDACRALAPLHNPAHVTGIRAAMENFPELPHVAVFDTAFHQTMPPHAYFYALPYDLYKTHQVRRYGFHGTSHRFVAEQAATLLDKPFTELQIITAHLGNGCSACAIKNGQSMDTTMGLTPLEGLAMGTRSGDVDPNLIQFLVEQTGRDIRQVTDLLNRDSGLLGLSGLSNDMRTLLEAADNGHSRAELAIDVFCYRLAKGILGLAAALDRIDALIFTGGIGENSAPIRARTLAHLKVLKPTLDHDLNSAHGRHTAGRITTTDSALTALVVPTNEELVIARETQRLLQP</sequence>
<keyword evidence="4 9" id="KW-0479">Metal-binding</keyword>
<comment type="similarity">
    <text evidence="1 9 10">Belongs to the acetokinase family.</text>
</comment>
<name>A0A5R8KHR3_9BACT</name>
<dbReference type="EC" id="2.7.2.1" evidence="9"/>
<dbReference type="Pfam" id="PF00871">
    <property type="entry name" value="Acetate_kinase"/>
    <property type="match status" value="1"/>
</dbReference>
<keyword evidence="5 9" id="KW-0547">Nucleotide-binding</keyword>
<dbReference type="SUPFAM" id="SSF53067">
    <property type="entry name" value="Actin-like ATPase domain"/>
    <property type="match status" value="2"/>
</dbReference>
<evidence type="ECO:0000256" key="8">
    <source>
        <dbReference type="ARBA" id="ARBA00022842"/>
    </source>
</evidence>
<dbReference type="PROSITE" id="PS01075">
    <property type="entry name" value="ACETATE_KINASE_1"/>
    <property type="match status" value="1"/>
</dbReference>
<organism evidence="11 12">
    <name type="scientific">Phragmitibacter flavus</name>
    <dbReference type="NCBI Taxonomy" id="2576071"/>
    <lineage>
        <taxon>Bacteria</taxon>
        <taxon>Pseudomonadati</taxon>
        <taxon>Verrucomicrobiota</taxon>
        <taxon>Verrucomicrobiia</taxon>
        <taxon>Verrucomicrobiales</taxon>
        <taxon>Verrucomicrobiaceae</taxon>
        <taxon>Phragmitibacter</taxon>
    </lineage>
</organism>
<evidence type="ECO:0000256" key="10">
    <source>
        <dbReference type="RuleBase" id="RU003835"/>
    </source>
</evidence>
<proteinExistence type="inferred from homology"/>
<dbReference type="EMBL" id="VAUV01000004">
    <property type="protein sequence ID" value="TLD71822.1"/>
    <property type="molecule type" value="Genomic_DNA"/>
</dbReference>
<comment type="cofactor">
    <cofactor evidence="9">
        <name>Mg(2+)</name>
        <dbReference type="ChEBI" id="CHEBI:18420"/>
    </cofactor>
    <cofactor evidence="9">
        <name>Mn(2+)</name>
        <dbReference type="ChEBI" id="CHEBI:29035"/>
    </cofactor>
    <text evidence="9">Mg(2+). Can also accept Mn(2+).</text>
</comment>
<dbReference type="CDD" id="cd24010">
    <property type="entry name" value="ASKHA_NBD_AcK_PK"/>
    <property type="match status" value="1"/>
</dbReference>
<evidence type="ECO:0000256" key="3">
    <source>
        <dbReference type="ARBA" id="ARBA00022679"/>
    </source>
</evidence>
<feature type="site" description="Transition state stabilizer" evidence="9">
    <location>
        <position position="250"/>
    </location>
</feature>
<dbReference type="Gene3D" id="3.30.420.40">
    <property type="match status" value="2"/>
</dbReference>
<feature type="binding site" evidence="9">
    <location>
        <begin position="217"/>
        <end position="221"/>
    </location>
    <ligand>
        <name>ATP</name>
        <dbReference type="ChEBI" id="CHEBI:30616"/>
    </ligand>
</feature>